<organism evidence="10 11">
    <name type="scientific">Candidatus Kryptonium thompsonii</name>
    <dbReference type="NCBI Taxonomy" id="1633631"/>
    <lineage>
        <taxon>Bacteria</taxon>
        <taxon>Pseudomonadati</taxon>
        <taxon>Candidatus Kryptoniota</taxon>
        <taxon>Candidatus Kryptonium</taxon>
    </lineage>
</organism>
<evidence type="ECO:0000256" key="2">
    <source>
        <dbReference type="ARBA" id="ARBA00012438"/>
    </source>
</evidence>
<dbReference type="InterPro" id="IPR029016">
    <property type="entry name" value="GAF-like_dom_sf"/>
</dbReference>
<sequence length="684" mass="78389">MNILVVDDNTEARKLLAELLTQSGFNVIEAENGKSALEILSTRKDFALIISDILMPVMDGFKFCHEVKSNPELSSIPFVFLTGSYISDEDKIFGIKLGADDFIIKPIQFDELLKRINDVIYKGRARKAHAEIKIDEFTYLAEYNARLVNKLEDKLLELGDAYDKIKKKSEELETINLILSALNSSRDIKHLFKQISKHIAKLFNADAVNFYIYNPNTNVLDLSFSFLKTGDENIFEKYKTLKFGDDFATEIINQKLMIYQNISKESTKVRSEILKHDFKIFVEVALRSRENFVGSIELAYKQDEAPFDENKISLLDTLSQQIAIGVENLLLISKLKESEEKYRTFVHLTPAGLVVLDENLNILFASEITNEIFETEIEGKNLREFIGSQIIDLVRANSSKTFEAKYKDKVLLISMTAKLDDLKFGKYIAVINDITEFRKLQDEKRKIELKLWQEYRLASIGRLAGGIAHNLRNPLTVINLGLQALKRKGFEQENIEKLIKQVERINQIVENLSIKTREEVEKNKKRFDLNELIRKELEVLEFDPFYKHKVEKNIQLCEKPIVIEAVYSHFSSAVSHILRNAIDAMINSEEKILTVKTWEDAEKIYIEIADTGIGIPDEIKDKIFEPFFTTKSSENFTELKGVGLGLTITYHNLKIYGAEFEIDSKVGEGTSFKVIIPKKNVGAK</sequence>
<dbReference type="Pfam" id="PF13492">
    <property type="entry name" value="GAF_3"/>
    <property type="match status" value="1"/>
</dbReference>
<dbReference type="SMART" id="SM00387">
    <property type="entry name" value="HATPase_c"/>
    <property type="match status" value="1"/>
</dbReference>
<accession>A0A0P1NVA2</accession>
<dbReference type="InterPro" id="IPR003661">
    <property type="entry name" value="HisK_dim/P_dom"/>
</dbReference>
<dbReference type="InterPro" id="IPR000014">
    <property type="entry name" value="PAS"/>
</dbReference>
<dbReference type="InterPro" id="IPR036097">
    <property type="entry name" value="HisK_dim/P_sf"/>
</dbReference>
<accession>A0A0P1P5Z9</accession>
<dbReference type="Gene3D" id="3.40.50.2300">
    <property type="match status" value="1"/>
</dbReference>
<evidence type="ECO:0000256" key="4">
    <source>
        <dbReference type="ARBA" id="ARBA00022679"/>
    </source>
</evidence>
<feature type="domain" description="Response regulatory" evidence="8">
    <location>
        <begin position="2"/>
        <end position="120"/>
    </location>
</feature>
<accession>A0A0P1LD75</accession>
<evidence type="ECO:0000256" key="3">
    <source>
        <dbReference type="ARBA" id="ARBA00022553"/>
    </source>
</evidence>
<dbReference type="Pfam" id="PF02518">
    <property type="entry name" value="HATPase_c"/>
    <property type="match status" value="1"/>
</dbReference>
<dbReference type="InterPro" id="IPR035965">
    <property type="entry name" value="PAS-like_dom_sf"/>
</dbReference>
<feature type="modified residue" description="4-aspartylphosphate" evidence="6">
    <location>
        <position position="52"/>
    </location>
</feature>
<accession>A0A0N7MU66</accession>
<dbReference type="Gene3D" id="3.30.565.10">
    <property type="entry name" value="Histidine kinase-like ATPase, C-terminal domain"/>
    <property type="match status" value="1"/>
</dbReference>
<evidence type="ECO:0000256" key="6">
    <source>
        <dbReference type="PROSITE-ProRule" id="PRU00169"/>
    </source>
</evidence>
<accession>A0A0P1LWJ3</accession>
<dbReference type="InterPro" id="IPR036890">
    <property type="entry name" value="HATPase_C_sf"/>
</dbReference>
<dbReference type="PROSITE" id="PS50109">
    <property type="entry name" value="HIS_KIN"/>
    <property type="match status" value="1"/>
</dbReference>
<dbReference type="SUPFAM" id="SSF52172">
    <property type="entry name" value="CheY-like"/>
    <property type="match status" value="1"/>
</dbReference>
<name>A0A0N7MU66_9BACT</name>
<dbReference type="PANTHER" id="PTHR43547:SF2">
    <property type="entry name" value="HYBRID SIGNAL TRANSDUCTION HISTIDINE KINASE C"/>
    <property type="match status" value="1"/>
</dbReference>
<dbReference type="SUPFAM" id="SSF55874">
    <property type="entry name" value="ATPase domain of HSP90 chaperone/DNA topoisomerase II/histidine kinase"/>
    <property type="match status" value="1"/>
</dbReference>
<protein>
    <recommendedName>
        <fullName evidence="2">histidine kinase</fullName>
        <ecNumber evidence="2">2.7.13.3</ecNumber>
    </recommendedName>
</protein>
<reference evidence="9 12" key="1">
    <citation type="submission" date="2015-11" db="EMBL/GenBank/DDBJ databases">
        <authorList>
            <person name="Varghese N."/>
        </authorList>
    </citation>
    <scope>NUCLEOTIDE SEQUENCE [LARGE SCALE GENOMIC DNA]</scope>
    <source>
        <strain evidence="9 12">JGI-8</strain>
    </source>
</reference>
<dbReference type="InterPro" id="IPR003594">
    <property type="entry name" value="HATPase_dom"/>
</dbReference>
<dbReference type="Pfam" id="PF00512">
    <property type="entry name" value="HisKA"/>
    <property type="match status" value="1"/>
</dbReference>
<dbReference type="SMART" id="SM00091">
    <property type="entry name" value="PAS"/>
    <property type="match status" value="1"/>
</dbReference>
<dbReference type="EMBL" id="FAOP01000005">
    <property type="protein sequence ID" value="CUU05354.1"/>
    <property type="molecule type" value="Genomic_DNA"/>
</dbReference>
<dbReference type="Proteomes" id="UP000182200">
    <property type="component" value="Unassembled WGS sequence"/>
</dbReference>
<evidence type="ECO:0000313" key="9">
    <source>
        <dbReference type="EMBL" id="CUS92187.1"/>
    </source>
</evidence>
<dbReference type="Proteomes" id="UP000182011">
    <property type="component" value="Unassembled WGS sequence"/>
</dbReference>
<dbReference type="PROSITE" id="PS50110">
    <property type="entry name" value="RESPONSE_REGULATORY"/>
    <property type="match status" value="1"/>
</dbReference>
<keyword evidence="3 6" id="KW-0597">Phosphoprotein</keyword>
<evidence type="ECO:0000256" key="1">
    <source>
        <dbReference type="ARBA" id="ARBA00000085"/>
    </source>
</evidence>
<dbReference type="CDD" id="cd00082">
    <property type="entry name" value="HisKA"/>
    <property type="match status" value="1"/>
</dbReference>
<dbReference type="SUPFAM" id="SSF47384">
    <property type="entry name" value="Homodimeric domain of signal transducing histidine kinase"/>
    <property type="match status" value="1"/>
</dbReference>
<dbReference type="RefSeq" id="WP_047134613.1">
    <property type="nucleotide sequence ID" value="NZ_CZVI01000027.1"/>
</dbReference>
<dbReference type="PRINTS" id="PR00344">
    <property type="entry name" value="BCTRLSENSOR"/>
</dbReference>
<dbReference type="SUPFAM" id="SSF55785">
    <property type="entry name" value="PYP-like sensor domain (PAS domain)"/>
    <property type="match status" value="1"/>
</dbReference>
<dbReference type="SUPFAM" id="SSF55781">
    <property type="entry name" value="GAF domain-like"/>
    <property type="match status" value="1"/>
</dbReference>
<keyword evidence="5" id="KW-0418">Kinase</keyword>
<dbReference type="Gene3D" id="3.30.450.40">
    <property type="match status" value="1"/>
</dbReference>
<accession>A0A0P1LEC2</accession>
<dbReference type="SMART" id="SM00448">
    <property type="entry name" value="REC"/>
    <property type="match status" value="1"/>
</dbReference>
<dbReference type="SMART" id="SM00065">
    <property type="entry name" value="GAF"/>
    <property type="match status" value="1"/>
</dbReference>
<keyword evidence="12" id="KW-1185">Reference proteome</keyword>
<dbReference type="STRING" id="1633631.GCA_001442925_01224"/>
<dbReference type="Gene3D" id="3.30.450.20">
    <property type="entry name" value="PAS domain"/>
    <property type="match status" value="1"/>
</dbReference>
<dbReference type="InterPro" id="IPR011006">
    <property type="entry name" value="CheY-like_superfamily"/>
</dbReference>
<dbReference type="InterPro" id="IPR004358">
    <property type="entry name" value="Sig_transdc_His_kin-like_C"/>
</dbReference>
<evidence type="ECO:0000313" key="10">
    <source>
        <dbReference type="EMBL" id="CUU05354.1"/>
    </source>
</evidence>
<dbReference type="GO" id="GO:0000155">
    <property type="term" value="F:phosphorelay sensor kinase activity"/>
    <property type="evidence" value="ECO:0007669"/>
    <property type="project" value="InterPro"/>
</dbReference>
<dbReference type="InterPro" id="IPR003018">
    <property type="entry name" value="GAF"/>
</dbReference>
<evidence type="ECO:0000313" key="11">
    <source>
        <dbReference type="Proteomes" id="UP000182011"/>
    </source>
</evidence>
<accession>A0A0S4N261</accession>
<dbReference type="Gene3D" id="1.10.287.130">
    <property type="match status" value="1"/>
</dbReference>
<keyword evidence="4" id="KW-0808">Transferase</keyword>
<proteinExistence type="predicted"/>
<dbReference type="PANTHER" id="PTHR43547">
    <property type="entry name" value="TWO-COMPONENT HISTIDINE KINASE"/>
    <property type="match status" value="1"/>
</dbReference>
<dbReference type="EC" id="2.7.13.3" evidence="2"/>
<reference evidence="10 11" key="2">
    <citation type="submission" date="2015-11" db="EMBL/GenBank/DDBJ databases">
        <authorList>
            <person name="Zhang Y."/>
            <person name="Guo Z."/>
        </authorList>
    </citation>
    <scope>NUCLEOTIDE SEQUENCE [LARGE SCALE GENOMIC DNA]</scope>
    <source>
        <strain evidence="10">JGI-4</strain>
    </source>
</reference>
<dbReference type="AlphaFoldDB" id="A0A0N7MU66"/>
<dbReference type="EMBL" id="CZVI01000027">
    <property type="protein sequence ID" value="CUS92187.1"/>
    <property type="molecule type" value="Genomic_DNA"/>
</dbReference>
<dbReference type="InterPro" id="IPR001789">
    <property type="entry name" value="Sig_transdc_resp-reg_receiver"/>
</dbReference>
<dbReference type="Pfam" id="PF00072">
    <property type="entry name" value="Response_reg"/>
    <property type="match status" value="1"/>
</dbReference>
<evidence type="ECO:0000256" key="5">
    <source>
        <dbReference type="ARBA" id="ARBA00022777"/>
    </source>
</evidence>
<feature type="domain" description="Histidine kinase" evidence="7">
    <location>
        <begin position="466"/>
        <end position="680"/>
    </location>
</feature>
<evidence type="ECO:0000259" key="8">
    <source>
        <dbReference type="PROSITE" id="PS50110"/>
    </source>
</evidence>
<evidence type="ECO:0000259" key="7">
    <source>
        <dbReference type="PROSITE" id="PS50109"/>
    </source>
</evidence>
<gene>
    <name evidence="10" type="ORF">JGI4_01229</name>
    <name evidence="9" type="ORF">JGI8_01643</name>
</gene>
<evidence type="ECO:0000313" key="12">
    <source>
        <dbReference type="Proteomes" id="UP000182200"/>
    </source>
</evidence>
<comment type="catalytic activity">
    <reaction evidence="1">
        <text>ATP + protein L-histidine = ADP + protein N-phospho-L-histidine.</text>
        <dbReference type="EC" id="2.7.13.3"/>
    </reaction>
</comment>
<dbReference type="InterPro" id="IPR005467">
    <property type="entry name" value="His_kinase_dom"/>
</dbReference>
<dbReference type="SMART" id="SM00388">
    <property type="entry name" value="HisKA"/>
    <property type="match status" value="1"/>
</dbReference>